<dbReference type="GO" id="GO:0006751">
    <property type="term" value="P:glutathione catabolic process"/>
    <property type="evidence" value="ECO:0007669"/>
    <property type="project" value="InterPro"/>
</dbReference>
<accession>A0AAV4JUD9</accession>
<feature type="region of interest" description="Disordered" evidence="5">
    <location>
        <begin position="45"/>
        <end position="78"/>
    </location>
</feature>
<protein>
    <submittedName>
        <fullName evidence="7">Gamma-glutamyltranspeptidase 1</fullName>
    </submittedName>
</protein>
<evidence type="ECO:0000256" key="5">
    <source>
        <dbReference type="SAM" id="MobiDB-lite"/>
    </source>
</evidence>
<evidence type="ECO:0000256" key="6">
    <source>
        <dbReference type="SAM" id="Phobius"/>
    </source>
</evidence>
<evidence type="ECO:0000256" key="2">
    <source>
        <dbReference type="ARBA" id="ARBA00084097"/>
    </source>
</evidence>
<name>A0AAV4JUD9_9GAST</name>
<dbReference type="PANTHER" id="PTHR11686">
    <property type="entry name" value="GAMMA GLUTAMYL TRANSPEPTIDASE"/>
    <property type="match status" value="1"/>
</dbReference>
<dbReference type="EMBL" id="BMAT01014079">
    <property type="protein sequence ID" value="GFS25966.1"/>
    <property type="molecule type" value="Genomic_DNA"/>
</dbReference>
<reference evidence="7 8" key="1">
    <citation type="journal article" date="2021" name="Elife">
        <title>Chloroplast acquisition without the gene transfer in kleptoplastic sea slugs, Plakobranchus ocellatus.</title>
        <authorList>
            <person name="Maeda T."/>
            <person name="Takahashi S."/>
            <person name="Yoshida T."/>
            <person name="Shimamura S."/>
            <person name="Takaki Y."/>
            <person name="Nagai Y."/>
            <person name="Toyoda A."/>
            <person name="Suzuki Y."/>
            <person name="Arimoto A."/>
            <person name="Ishii H."/>
            <person name="Satoh N."/>
            <person name="Nishiyama T."/>
            <person name="Hasebe M."/>
            <person name="Maruyama T."/>
            <person name="Minagawa J."/>
            <person name="Obokata J."/>
            <person name="Shigenobu S."/>
        </authorList>
    </citation>
    <scope>NUCLEOTIDE SEQUENCE [LARGE SCALE GENOMIC DNA]</scope>
</reference>
<dbReference type="PROSITE" id="PS00462">
    <property type="entry name" value="G_GLU_TRANSPEPTIDASE"/>
    <property type="match status" value="1"/>
</dbReference>
<evidence type="ECO:0000256" key="1">
    <source>
        <dbReference type="ARBA" id="ARBA00009381"/>
    </source>
</evidence>
<organism evidence="7 8">
    <name type="scientific">Elysia marginata</name>
    <dbReference type="NCBI Taxonomy" id="1093978"/>
    <lineage>
        <taxon>Eukaryota</taxon>
        <taxon>Metazoa</taxon>
        <taxon>Spiralia</taxon>
        <taxon>Lophotrochozoa</taxon>
        <taxon>Mollusca</taxon>
        <taxon>Gastropoda</taxon>
        <taxon>Heterobranchia</taxon>
        <taxon>Euthyneura</taxon>
        <taxon>Panpulmonata</taxon>
        <taxon>Sacoglossa</taxon>
        <taxon>Placobranchoidea</taxon>
        <taxon>Plakobranchidae</taxon>
        <taxon>Elysia</taxon>
    </lineage>
</organism>
<evidence type="ECO:0000313" key="7">
    <source>
        <dbReference type="EMBL" id="GFS25966.1"/>
    </source>
</evidence>
<feature type="transmembrane region" description="Helical" evidence="6">
    <location>
        <begin position="20"/>
        <end position="39"/>
    </location>
</feature>
<feature type="binding site" evidence="4">
    <location>
        <position position="473"/>
    </location>
    <ligand>
        <name>L-glutamate</name>
        <dbReference type="ChEBI" id="CHEBI:29985"/>
    </ligand>
</feature>
<dbReference type="Gene3D" id="3.60.20.40">
    <property type="match status" value="1"/>
</dbReference>
<dbReference type="GO" id="GO:0036374">
    <property type="term" value="F:glutathione hydrolase activity"/>
    <property type="evidence" value="ECO:0007669"/>
    <property type="project" value="InterPro"/>
</dbReference>
<feature type="binding site" evidence="4">
    <location>
        <begin position="501"/>
        <end position="502"/>
    </location>
    <ligand>
        <name>L-glutamate</name>
        <dbReference type="ChEBI" id="CHEBI:29985"/>
    </ligand>
</feature>
<dbReference type="InterPro" id="IPR055262">
    <property type="entry name" value="GGT_CS"/>
</dbReference>
<feature type="binding site" evidence="4">
    <location>
        <position position="530"/>
    </location>
    <ligand>
        <name>L-glutamate</name>
        <dbReference type="ChEBI" id="CHEBI:29985"/>
    </ligand>
</feature>
<keyword evidence="2" id="KW-1202">Platelet aggregation activating toxin</keyword>
<dbReference type="InterPro" id="IPR000101">
    <property type="entry name" value="GGT_peptidase"/>
</dbReference>
<dbReference type="PRINTS" id="PR01210">
    <property type="entry name" value="GGTRANSPTASE"/>
</dbReference>
<dbReference type="GO" id="GO:0005886">
    <property type="term" value="C:plasma membrane"/>
    <property type="evidence" value="ECO:0007669"/>
    <property type="project" value="TreeGrafter"/>
</dbReference>
<dbReference type="Gene3D" id="1.10.246.130">
    <property type="match status" value="1"/>
</dbReference>
<dbReference type="PANTHER" id="PTHR11686:SF9">
    <property type="entry name" value="RE13973P"/>
    <property type="match status" value="1"/>
</dbReference>
<dbReference type="InterPro" id="IPR043137">
    <property type="entry name" value="GGT_ssub_C"/>
</dbReference>
<keyword evidence="2" id="KW-0800">Toxin</keyword>
<dbReference type="NCBIfam" id="TIGR00066">
    <property type="entry name" value="g_glut_trans"/>
    <property type="match status" value="1"/>
</dbReference>
<dbReference type="AlphaFoldDB" id="A0AAV4JUD9"/>
<dbReference type="FunFam" id="1.10.246.130:FF:000002">
    <property type="entry name" value="glutathione hydrolase 1 proenzyme"/>
    <property type="match status" value="1"/>
</dbReference>
<feature type="compositionally biased region" description="Polar residues" evidence="5">
    <location>
        <begin position="45"/>
        <end position="56"/>
    </location>
</feature>
<keyword evidence="6" id="KW-0812">Transmembrane</keyword>
<comment type="similarity">
    <text evidence="1">Belongs to the gamma-glutamyltransferase family.</text>
</comment>
<evidence type="ECO:0000256" key="4">
    <source>
        <dbReference type="PIRSR" id="PIRSR600101-2"/>
    </source>
</evidence>
<keyword evidence="6" id="KW-1133">Transmembrane helix</keyword>
<keyword evidence="2" id="KW-1199">Hemostasis impairing toxin</keyword>
<evidence type="ECO:0000256" key="3">
    <source>
        <dbReference type="PIRSR" id="PIRSR600101-1"/>
    </source>
</evidence>
<evidence type="ECO:0000313" key="8">
    <source>
        <dbReference type="Proteomes" id="UP000762676"/>
    </source>
</evidence>
<proteinExistence type="inferred from homology"/>
<dbReference type="InterPro" id="IPR029055">
    <property type="entry name" value="Ntn_hydrolases_N"/>
</dbReference>
<keyword evidence="6" id="KW-0472">Membrane</keyword>
<feature type="binding site" evidence="4">
    <location>
        <begin position="449"/>
        <end position="451"/>
    </location>
    <ligand>
        <name>L-glutamate</name>
        <dbReference type="ChEBI" id="CHEBI:29985"/>
    </ligand>
</feature>
<feature type="active site" description="Nucleophile" evidence="3">
    <location>
        <position position="431"/>
    </location>
</feature>
<comment type="caution">
    <text evidence="7">The sequence shown here is derived from an EMBL/GenBank/DDBJ whole genome shotgun (WGS) entry which is preliminary data.</text>
</comment>
<dbReference type="Proteomes" id="UP000762676">
    <property type="component" value="Unassembled WGS sequence"/>
</dbReference>
<gene>
    <name evidence="7" type="ORF">ElyMa_007039500</name>
</gene>
<dbReference type="SUPFAM" id="SSF56235">
    <property type="entry name" value="N-terminal nucleophile aminohydrolases (Ntn hydrolases)"/>
    <property type="match status" value="1"/>
</dbReference>
<feature type="binding site" evidence="4">
    <location>
        <position position="154"/>
    </location>
    <ligand>
        <name>L-glutamate</name>
        <dbReference type="ChEBI" id="CHEBI:29985"/>
    </ligand>
</feature>
<keyword evidence="8" id="KW-1185">Reference proteome</keyword>
<dbReference type="Pfam" id="PF01019">
    <property type="entry name" value="G_glu_transpept"/>
    <property type="match status" value="1"/>
</dbReference>
<dbReference type="FunFam" id="3.60.20.40:FF:000001">
    <property type="entry name" value="Gamma-glutamyltranspeptidase 1"/>
    <property type="match status" value="1"/>
</dbReference>
<sequence length="625" mass="67633">MLFCSPSYFPPQFTRRMLTFGIISTVGMLALLVGGLVVATRQTGPSHTSPILSQGQADAGDKASSWSDGGKVDNSDQSSDRLYQFKSAAVASDSTECSSIGKDVLVDGGNAVDATIASLLCLGLTDPQSMGIGGGFFMTIYNATTSKATAIDARETAPMKATVDMFEGDSKLASSGHLSIAVPAEVQGYWHAHQKYGHLPWSKLFEAAIKMAQNGFPVSLGLHHAIEDDEELLSTEPTLREIFINKETGKLFKQREIMRRPQLAETLKVIAAEGLDSLGTSTFAKRVLADLEEIGAIISNEDFVTYKVLEKEPIEITLSGSLKMISPPPPSSGVVLSFMLAILDGYNLGVKDLKSSDDRVLTYHRTIEAFKFAYAKRTALGDEDFVDVKELVANLTSKAYVDSIRELITDDITHDYNYYGPSFYTPKTSGTSHLSVLDQYGNAVSVTSTINGRFGAGLRGSRSGIIWNNEMDDFSAPNITNEYGLQPSEANFIEPGKRPLSSMCPVIVVDSSNKGEGHTQVRLVTGAAGGSRITSATAWVMQHNLWLGKNIQEAVDGLRLHHQLLPPETQYEEDFDQAVIQGLKHKGHNCTKVDVGKSIVQGIDVSDGWIYAASDFRKGGSPDGF</sequence>
<dbReference type="InterPro" id="IPR043138">
    <property type="entry name" value="GGT_lsub"/>
</dbReference>